<organism evidence="2 3">
    <name type="scientific">Eumeta variegata</name>
    <name type="common">Bagworm moth</name>
    <name type="synonym">Eumeta japonica</name>
    <dbReference type="NCBI Taxonomy" id="151549"/>
    <lineage>
        <taxon>Eukaryota</taxon>
        <taxon>Metazoa</taxon>
        <taxon>Ecdysozoa</taxon>
        <taxon>Arthropoda</taxon>
        <taxon>Hexapoda</taxon>
        <taxon>Insecta</taxon>
        <taxon>Pterygota</taxon>
        <taxon>Neoptera</taxon>
        <taxon>Endopterygota</taxon>
        <taxon>Lepidoptera</taxon>
        <taxon>Glossata</taxon>
        <taxon>Ditrysia</taxon>
        <taxon>Tineoidea</taxon>
        <taxon>Psychidae</taxon>
        <taxon>Oiketicinae</taxon>
        <taxon>Eumeta</taxon>
    </lineage>
</organism>
<feature type="region of interest" description="Disordered" evidence="1">
    <location>
        <begin position="114"/>
        <end position="133"/>
    </location>
</feature>
<name>A0A4C1Y8X9_EUMVA</name>
<evidence type="ECO:0000256" key="1">
    <source>
        <dbReference type="SAM" id="MobiDB-lite"/>
    </source>
</evidence>
<evidence type="ECO:0000313" key="2">
    <source>
        <dbReference type="EMBL" id="GBP70885.1"/>
    </source>
</evidence>
<accession>A0A4C1Y8X9</accession>
<reference evidence="2 3" key="1">
    <citation type="journal article" date="2019" name="Commun. Biol.">
        <title>The bagworm genome reveals a unique fibroin gene that provides high tensile strength.</title>
        <authorList>
            <person name="Kono N."/>
            <person name="Nakamura H."/>
            <person name="Ohtoshi R."/>
            <person name="Tomita M."/>
            <person name="Numata K."/>
            <person name="Arakawa K."/>
        </authorList>
    </citation>
    <scope>NUCLEOTIDE SEQUENCE [LARGE SCALE GENOMIC DNA]</scope>
</reference>
<comment type="caution">
    <text evidence="2">The sequence shown here is derived from an EMBL/GenBank/DDBJ whole genome shotgun (WGS) entry which is preliminary data.</text>
</comment>
<feature type="compositionally biased region" description="Basic and acidic residues" evidence="1">
    <location>
        <begin position="122"/>
        <end position="133"/>
    </location>
</feature>
<protein>
    <submittedName>
        <fullName evidence="2">Uncharacterized protein</fullName>
    </submittedName>
</protein>
<dbReference type="EMBL" id="BGZK01001089">
    <property type="protein sequence ID" value="GBP70885.1"/>
    <property type="molecule type" value="Genomic_DNA"/>
</dbReference>
<dbReference type="AlphaFoldDB" id="A0A4C1Y8X9"/>
<dbReference type="Proteomes" id="UP000299102">
    <property type="component" value="Unassembled WGS sequence"/>
</dbReference>
<sequence>MGAVRCCWKVFESWPTSRFFGGLRKKGGGVCAAGYAVRNRFWICTVNVTDSLLMVVICLRKLLENVSCVSLIRYVQCNALMSFVRYMGCSMNFISIELVSTSFSSRVCAQPALEGSRPGTKRQSERTHRQCGE</sequence>
<proteinExistence type="predicted"/>
<keyword evidence="3" id="KW-1185">Reference proteome</keyword>
<gene>
    <name evidence="2" type="ORF">EVAR_55238_1</name>
</gene>
<evidence type="ECO:0000313" key="3">
    <source>
        <dbReference type="Proteomes" id="UP000299102"/>
    </source>
</evidence>